<proteinExistence type="predicted"/>
<comment type="caution">
    <text evidence="3">The sequence shown here is derived from an EMBL/GenBank/DDBJ whole genome shotgun (WGS) entry which is preliminary data.</text>
</comment>
<evidence type="ECO:0000313" key="3">
    <source>
        <dbReference type="EMBL" id="PAS93730.1"/>
    </source>
</evidence>
<accession>A0A272EVN8</accession>
<feature type="chain" id="PRO_5012447900" description="NolW-like domain-containing protein" evidence="1">
    <location>
        <begin position="26"/>
        <end position="271"/>
    </location>
</feature>
<keyword evidence="1" id="KW-0732">Signal</keyword>
<feature type="domain" description="NolW-like" evidence="2">
    <location>
        <begin position="30"/>
        <end position="87"/>
    </location>
</feature>
<feature type="signal peptide" evidence="1">
    <location>
        <begin position="1"/>
        <end position="25"/>
    </location>
</feature>
<sequence>MNPHTCAVRVCMFLLTATLSLTAAAQTRLEIIPLQHRLPEQVLPVLQPLLEPGESLSAMSGKLILRASPASIARVQETLAAIDQPARRLLITVRQGSTQDESRTQADVRGDLRIDPQGVQPRIRLDAGNQRTQNRNQGEQQVQTVEDGEALITLGTSVPTPVERVEYGPGGGTIIRETRYVQAASGFMARPRLADERVTVTIAPQQARLTQGGRIQGSGLSTTVSGRLGEWLPLGSVSVQGSQHGSGTGGYQRSESTGSVDYWLRVDLLAP</sequence>
<evidence type="ECO:0000259" key="2">
    <source>
        <dbReference type="Pfam" id="PF03958"/>
    </source>
</evidence>
<dbReference type="AlphaFoldDB" id="A0A272EVN8"/>
<dbReference type="RefSeq" id="WP_141239728.1">
    <property type="nucleotide sequence ID" value="NZ_MDUX01000014.1"/>
</dbReference>
<dbReference type="InterPro" id="IPR038591">
    <property type="entry name" value="NolW-like_sf"/>
</dbReference>
<dbReference type="Gene3D" id="3.30.1370.120">
    <property type="match status" value="1"/>
</dbReference>
<protein>
    <recommendedName>
        <fullName evidence="2">NolW-like domain-containing protein</fullName>
    </recommendedName>
</protein>
<dbReference type="EMBL" id="NMRN01000013">
    <property type="protein sequence ID" value="PAS93730.1"/>
    <property type="molecule type" value="Genomic_DNA"/>
</dbReference>
<evidence type="ECO:0000256" key="1">
    <source>
        <dbReference type="SAM" id="SignalP"/>
    </source>
</evidence>
<evidence type="ECO:0000313" key="4">
    <source>
        <dbReference type="Proteomes" id="UP000216107"/>
    </source>
</evidence>
<dbReference type="InterPro" id="IPR005644">
    <property type="entry name" value="NolW-like"/>
</dbReference>
<reference evidence="3 4" key="1">
    <citation type="submission" date="2017-07" db="EMBL/GenBank/DDBJ databases">
        <title>Candidatus Dactylopiibacterium carminicum, a nitrogen-fixing symbiont of the cochineal insect Dactylopius coccus and Dactylopius opuntiae (Hemiptera: Coccoidea: Dactylopiidae).</title>
        <authorList>
            <person name="Vera A."/>
        </authorList>
    </citation>
    <scope>NUCLEOTIDE SEQUENCE [LARGE SCALE GENOMIC DNA]</scope>
    <source>
        <strain evidence="3 4">NFDCM</strain>
    </source>
</reference>
<gene>
    <name evidence="3" type="ORF">CGU29_06590</name>
</gene>
<dbReference type="Pfam" id="PF03958">
    <property type="entry name" value="Secretin_N"/>
    <property type="match status" value="1"/>
</dbReference>
<dbReference type="OrthoDB" id="5401600at2"/>
<name>A0A272EVN8_9RHOO</name>
<dbReference type="Proteomes" id="UP000216107">
    <property type="component" value="Unassembled WGS sequence"/>
</dbReference>
<organism evidence="3 4">
    <name type="scientific">Candidatus Dactylopiibacterium carminicum</name>
    <dbReference type="NCBI Taxonomy" id="857335"/>
    <lineage>
        <taxon>Bacteria</taxon>
        <taxon>Pseudomonadati</taxon>
        <taxon>Pseudomonadota</taxon>
        <taxon>Betaproteobacteria</taxon>
        <taxon>Rhodocyclales</taxon>
        <taxon>Rhodocyclaceae</taxon>
        <taxon>Candidatus Dactylopiibacterium</taxon>
    </lineage>
</organism>